<proteinExistence type="predicted"/>
<dbReference type="Proteomes" id="UP000183208">
    <property type="component" value="Unassembled WGS sequence"/>
</dbReference>
<name>A0A1H5I4E8_9BRAD</name>
<dbReference type="RefSeq" id="WP_074828950.1">
    <property type="nucleotide sequence ID" value="NZ_FNTI01000001.1"/>
</dbReference>
<evidence type="ECO:0000313" key="1">
    <source>
        <dbReference type="EMBL" id="SEE35010.1"/>
    </source>
</evidence>
<gene>
    <name evidence="1" type="ORF">SAMN05444171_7131</name>
</gene>
<dbReference type="AlphaFoldDB" id="A0A1H5I4E8"/>
<dbReference type="EMBL" id="FNTI01000001">
    <property type="protein sequence ID" value="SEE35010.1"/>
    <property type="molecule type" value="Genomic_DNA"/>
</dbReference>
<reference evidence="1 2" key="1">
    <citation type="submission" date="2016-10" db="EMBL/GenBank/DDBJ databases">
        <authorList>
            <person name="de Groot N.N."/>
        </authorList>
    </citation>
    <scope>NUCLEOTIDE SEQUENCE [LARGE SCALE GENOMIC DNA]</scope>
    <source>
        <strain evidence="1 2">GAS522</strain>
    </source>
</reference>
<protein>
    <submittedName>
        <fullName evidence="1">Uncharacterized protein</fullName>
    </submittedName>
</protein>
<sequence>MTSDPEERQPAVANVEYHRIAFLYLHATLRSKLEEALLARPKRIRSEALVRALPVNKILSGPDIWVTVKDVLDQIEREMKCVLERRSVAFWLHIYRRIGVMLHPEHEDRTDDRTVALVRQVVEAAICKHGNAGDAVEFAPSTHLNIKKILGGFLLRAIKDTPKSFAISKKLQRILASAPQWVIRDFSSDDFVGIYFVEGLAYQYWRMAALLRSLGKGASVEFTAEGDWNYHTTPEFDALLVSIDSRTAEQRMDHSLIGVWFAKATDSVGSEKLLVPVYNFEKRDIAPLIRDMGLDVQQGLTLNFFPATFDVASYLRVHGDFSESLFKRYGFTLEAFLFTILALNRLALIPLGAVALDNLERIRPLLIQNLLNLCQRGYRIVGIDHDPIPLIRSIIKAASPSSDFSEEELRRSIDFLQLSSLVQNQISLWSGGPRHLFLPFDIRHKVLDFHPIGPILLTLFFRVQYDQAGRGTLFESEFREALRRVGFKVQHGELHPKRGDPRELDAAVKVGRKLIVMECVSIERPLDYEIGNPKTFEHRKSRLSEKIDQALSLGEFIRSNPLGRNYAFEDIDCIEVYVVSPFCEWIWEFSERLWVNNRPRILSAEEALDYLRPKVADG</sequence>
<evidence type="ECO:0000313" key="2">
    <source>
        <dbReference type="Proteomes" id="UP000183208"/>
    </source>
</evidence>
<organism evidence="1 2">
    <name type="scientific">Bradyrhizobium lablabi</name>
    <dbReference type="NCBI Taxonomy" id="722472"/>
    <lineage>
        <taxon>Bacteria</taxon>
        <taxon>Pseudomonadati</taxon>
        <taxon>Pseudomonadota</taxon>
        <taxon>Alphaproteobacteria</taxon>
        <taxon>Hyphomicrobiales</taxon>
        <taxon>Nitrobacteraceae</taxon>
        <taxon>Bradyrhizobium</taxon>
    </lineage>
</organism>
<dbReference type="OrthoDB" id="8447195at2"/>
<accession>A0A1H5I4E8</accession>